<sequence>HVPGGGGGGGGGSGSGGSGGGRGAGGEENKENERPSAGSKANKEFGDSLSLEILQIIKESQQQHGLRHGDFQRYRYLLLVLMDAERAWSYAMQLKQEANTEPRKRFHLLSRLRKAVKHAEELERLCESNRVDAKTKLEAQAYTAYLSGMLRFEHQEWKAAIEAFNKCKTIYEKLASAFTEEQAVLYNQRVEEISPNIRYCAYNIGDQSAINELMQMRLRSGGTEGLLAEKLEALITQTRAKQAATMSEVEWRGRTVPVKIDKVRIFLLGLADNEAAIVQAESEETKERLFESMLSECRDAIQVVREELKPDQKQRDYILEGESGKVSNLQYLHSYLTYIKLSTAIKRNENMAKGLQRALLQQQPEDDSKRSPRPQDLIRLYDIILQNLVELLQLPGLEEDKAFQKEIGLKTLVFKAYRCFFIAQSYVLVKKWSEALVLYDRVLKYANEVNSDAGAFKNSLKDLPDVQELITQVRSEKCSLQAAAILDGNDAHQTETSSSQVKDNKPLVERFETFCLDPSLVTKQANLVHFPPGFQPIPCKPLFFDLALNHVAFPPLEDKLEQKTKSGLTGYIKGIFGFRS</sequence>
<dbReference type="InterPro" id="IPR038253">
    <property type="entry name" value="SRP68_N_sf"/>
</dbReference>
<reference evidence="16" key="2">
    <citation type="submission" date="2025-09" db="UniProtKB">
        <authorList>
            <consortium name="Ensembl"/>
        </authorList>
    </citation>
    <scope>IDENTIFICATION</scope>
</reference>
<keyword evidence="5 14" id="KW-0963">Cytoplasm</keyword>
<dbReference type="GO" id="GO:0030942">
    <property type="term" value="F:endoplasmic reticulum signal peptide binding"/>
    <property type="evidence" value="ECO:0007669"/>
    <property type="project" value="InterPro"/>
</dbReference>
<dbReference type="GO" id="GO:0008312">
    <property type="term" value="F:7S RNA binding"/>
    <property type="evidence" value="ECO:0007669"/>
    <property type="project" value="InterPro"/>
</dbReference>
<dbReference type="GeneTree" id="ENSGT00390000011856"/>
<dbReference type="PIRSF" id="PIRSF038995">
    <property type="entry name" value="SRP68"/>
    <property type="match status" value="1"/>
</dbReference>
<evidence type="ECO:0000256" key="7">
    <source>
        <dbReference type="ARBA" id="ARBA00022884"/>
    </source>
</evidence>
<dbReference type="GO" id="GO:0005047">
    <property type="term" value="F:signal recognition particle binding"/>
    <property type="evidence" value="ECO:0007669"/>
    <property type="project" value="InterPro"/>
</dbReference>
<evidence type="ECO:0000313" key="17">
    <source>
        <dbReference type="Proteomes" id="UP000233120"/>
    </source>
</evidence>
<dbReference type="InterPro" id="IPR034652">
    <property type="entry name" value="SRP68-RBD"/>
</dbReference>
<dbReference type="PANTHER" id="PTHR12860">
    <property type="entry name" value="SIGNAL RECOGNITION PARTICLE 68 KDA PROTEIN"/>
    <property type="match status" value="1"/>
</dbReference>
<dbReference type="GO" id="GO:0005829">
    <property type="term" value="C:cytosol"/>
    <property type="evidence" value="ECO:0007669"/>
    <property type="project" value="UniProtKB-ARBA"/>
</dbReference>
<dbReference type="Ensembl" id="ENSMNET00000046915.1">
    <property type="protein sequence ID" value="ENSMNEP00000022659.1"/>
    <property type="gene ID" value="ENSMNEG00000034783.1"/>
</dbReference>
<keyword evidence="9" id="KW-0539">Nucleus</keyword>
<name>A0A2K6CG56_MACNE</name>
<dbReference type="GO" id="GO:0005786">
    <property type="term" value="C:signal recognition particle, endoplasmic reticulum targeting"/>
    <property type="evidence" value="ECO:0007669"/>
    <property type="project" value="UniProtKB-KW"/>
</dbReference>
<dbReference type="InterPro" id="IPR026258">
    <property type="entry name" value="SRP68"/>
</dbReference>
<evidence type="ECO:0000256" key="1">
    <source>
        <dbReference type="ARBA" id="ARBA00004240"/>
    </source>
</evidence>
<gene>
    <name evidence="16" type="primary">SRP68</name>
</gene>
<evidence type="ECO:0000256" key="6">
    <source>
        <dbReference type="ARBA" id="ARBA00022824"/>
    </source>
</evidence>
<evidence type="ECO:0000256" key="12">
    <source>
        <dbReference type="ARBA" id="ARBA00057437"/>
    </source>
</evidence>
<keyword evidence="6" id="KW-0256">Endoplasmic reticulum</keyword>
<proteinExistence type="inferred from homology"/>
<evidence type="ECO:0000256" key="14">
    <source>
        <dbReference type="PIRNR" id="PIRNR038995"/>
    </source>
</evidence>
<dbReference type="GO" id="GO:0005730">
    <property type="term" value="C:nucleolus"/>
    <property type="evidence" value="ECO:0007669"/>
    <property type="project" value="UniProtKB-SubCell"/>
</dbReference>
<evidence type="ECO:0000256" key="3">
    <source>
        <dbReference type="ARBA" id="ARBA00004604"/>
    </source>
</evidence>
<dbReference type="CDD" id="cd15481">
    <property type="entry name" value="SRP68-RBD"/>
    <property type="match status" value="1"/>
</dbReference>
<evidence type="ECO:0000256" key="2">
    <source>
        <dbReference type="ARBA" id="ARBA00004496"/>
    </source>
</evidence>
<dbReference type="Pfam" id="PF16969">
    <property type="entry name" value="SRP68"/>
    <property type="match status" value="1"/>
</dbReference>
<dbReference type="Proteomes" id="UP000233120">
    <property type="component" value="Unassembled WGS sequence"/>
</dbReference>
<dbReference type="AlphaFoldDB" id="A0A2K6CG56"/>
<evidence type="ECO:0000256" key="9">
    <source>
        <dbReference type="ARBA" id="ARBA00023242"/>
    </source>
</evidence>
<dbReference type="Gene3D" id="1.10.3450.40">
    <property type="entry name" value="Signal recognition particle, SRP68 subunit, RNA-binding domain"/>
    <property type="match status" value="2"/>
</dbReference>
<evidence type="ECO:0000256" key="10">
    <source>
        <dbReference type="ARBA" id="ARBA00023274"/>
    </source>
</evidence>
<comment type="subunit">
    <text evidence="13">Heterodimer with SRP72. SRP68/SRP72 heterodimer formation is stabilized by the presence of 7SL RNA. Component of a signal recognition particle (SRP) complex that consists of a 7SL RNA molecule of 300 nucleotides and six protein subunits: SRP72, SRP68, SRP54, SRP19, SRP14 and SRP9. Within the SRP complex, interacts (via C-terminus) with SRP72 (via N-terminus).</text>
</comment>
<evidence type="ECO:0000256" key="15">
    <source>
        <dbReference type="SAM" id="MobiDB-lite"/>
    </source>
</evidence>
<keyword evidence="10 14" id="KW-0687">Ribonucleoprotein</keyword>
<keyword evidence="17" id="KW-1185">Reference proteome</keyword>
<evidence type="ECO:0000256" key="13">
    <source>
        <dbReference type="ARBA" id="ARBA00063551"/>
    </source>
</evidence>
<dbReference type="PANTHER" id="PTHR12860:SF0">
    <property type="entry name" value="SIGNAL RECOGNITION PARTICLE SUBUNIT SRP68"/>
    <property type="match status" value="1"/>
</dbReference>
<evidence type="ECO:0000256" key="4">
    <source>
        <dbReference type="ARBA" id="ARBA00009352"/>
    </source>
</evidence>
<accession>A0A2K6CG56</accession>
<protein>
    <recommendedName>
        <fullName evidence="11 14">Signal recognition particle subunit SRP68</fullName>
        <shortName evidence="14">SRP68</shortName>
    </recommendedName>
</protein>
<feature type="compositionally biased region" description="Gly residues" evidence="15">
    <location>
        <begin position="1"/>
        <end position="24"/>
    </location>
</feature>
<evidence type="ECO:0000256" key="8">
    <source>
        <dbReference type="ARBA" id="ARBA00023135"/>
    </source>
</evidence>
<dbReference type="GO" id="GO:0005783">
    <property type="term" value="C:endoplasmic reticulum"/>
    <property type="evidence" value="ECO:0007669"/>
    <property type="project" value="UniProtKB-SubCell"/>
</dbReference>
<reference evidence="16" key="1">
    <citation type="submission" date="2025-08" db="UniProtKB">
        <authorList>
            <consortium name="Ensembl"/>
        </authorList>
    </citation>
    <scope>IDENTIFICATION</scope>
</reference>
<feature type="region of interest" description="Disordered" evidence="15">
    <location>
        <begin position="1"/>
        <end position="44"/>
    </location>
</feature>
<comment type="similarity">
    <text evidence="4 14">Belongs to the SRP68 family.</text>
</comment>
<evidence type="ECO:0000313" key="16">
    <source>
        <dbReference type="Ensembl" id="ENSMNEP00000022659.1"/>
    </source>
</evidence>
<keyword evidence="7 14" id="KW-0694">RNA-binding</keyword>
<evidence type="ECO:0000256" key="5">
    <source>
        <dbReference type="ARBA" id="ARBA00022490"/>
    </source>
</evidence>
<dbReference type="FunFam" id="1.10.3450.40:FF:000001">
    <property type="entry name" value="Signal recognition particle subunit SRP68"/>
    <property type="match status" value="1"/>
</dbReference>
<keyword evidence="8 14" id="KW-0733">Signal recognition particle</keyword>
<organism evidence="16 17">
    <name type="scientific">Macaca nemestrina</name>
    <name type="common">Pig-tailed macaque</name>
    <dbReference type="NCBI Taxonomy" id="9545"/>
    <lineage>
        <taxon>Eukaryota</taxon>
        <taxon>Metazoa</taxon>
        <taxon>Chordata</taxon>
        <taxon>Craniata</taxon>
        <taxon>Vertebrata</taxon>
        <taxon>Euteleostomi</taxon>
        <taxon>Mammalia</taxon>
        <taxon>Eutheria</taxon>
        <taxon>Euarchontoglires</taxon>
        <taxon>Primates</taxon>
        <taxon>Haplorrhini</taxon>
        <taxon>Catarrhini</taxon>
        <taxon>Cercopithecidae</taxon>
        <taxon>Cercopithecinae</taxon>
        <taxon>Macaca</taxon>
    </lineage>
</organism>
<dbReference type="GO" id="GO:0006614">
    <property type="term" value="P:SRP-dependent cotranslational protein targeting to membrane"/>
    <property type="evidence" value="ECO:0007669"/>
    <property type="project" value="InterPro"/>
</dbReference>
<dbReference type="Bgee" id="ENSMNEG00000034783">
    <property type="expression patterns" value="Expressed in skeletal muscle tissue and 12 other cell types or tissues"/>
</dbReference>
<evidence type="ECO:0000256" key="11">
    <source>
        <dbReference type="ARBA" id="ARBA00029498"/>
    </source>
</evidence>
<feature type="compositionally biased region" description="Basic and acidic residues" evidence="15">
    <location>
        <begin position="25"/>
        <end position="34"/>
    </location>
</feature>
<comment type="function">
    <text evidence="12">Component of the signal recognition particle (SRP) complex, a ribonucleoprotein complex that mediates the cotranslational targeting of secretory and membrane proteins to the endoplasmic reticulum (ER). The SRP complex interacts with the signal sequence in nascent secretory and membrane proteins and directs them to the membrane of the ER. The SRP complex targets the ribosome-nascent chain complex to the SRP receptor (SR), which is anchored in the ER, where SR compaction and GTPase rearrangement drive cotranslational protein translocation into the ER. Binds the signal recognition particle RNA (7SL RNA), SRP72 binds to this complex subsequently. The SRP complex possibly participates in the elongation arrest function.</text>
</comment>
<comment type="subcellular location">
    <subcellularLocation>
        <location evidence="2 14">Cytoplasm</location>
    </subcellularLocation>
    <subcellularLocation>
        <location evidence="1">Endoplasmic reticulum</location>
    </subcellularLocation>
    <subcellularLocation>
        <location evidence="3">Nucleus</location>
        <location evidence="3">Nucleolus</location>
    </subcellularLocation>
</comment>